<dbReference type="VEuPathDB" id="TriTrypDB:TcYC6_0071540"/>
<evidence type="ECO:0000256" key="2">
    <source>
        <dbReference type="ARBA" id="ARBA00022448"/>
    </source>
</evidence>
<evidence type="ECO:0000313" key="11">
    <source>
        <dbReference type="EMBL" id="PWV02648.1"/>
    </source>
</evidence>
<dbReference type="PANTHER" id="PTHR19332:SF1">
    <property type="entry name" value="PEROXISOMAL MEMBRANE PROTEIN PEX13"/>
    <property type="match status" value="1"/>
</dbReference>
<evidence type="ECO:0000313" key="12">
    <source>
        <dbReference type="Proteomes" id="UP000246121"/>
    </source>
</evidence>
<dbReference type="VEuPathDB" id="TriTrypDB:Tc_MARK_4291"/>
<keyword evidence="6" id="KW-0576">Peroxisome</keyword>
<dbReference type="VEuPathDB" id="TriTrypDB:C4B63_2g320"/>
<feature type="transmembrane region" description="Helical" evidence="10">
    <location>
        <begin position="157"/>
        <end position="178"/>
    </location>
</feature>
<feature type="transmembrane region" description="Helical" evidence="10">
    <location>
        <begin position="241"/>
        <end position="259"/>
    </location>
</feature>
<dbReference type="AlphaFoldDB" id="A0A2V2W1Y4"/>
<feature type="region of interest" description="Disordered" evidence="9">
    <location>
        <begin position="1"/>
        <end position="70"/>
    </location>
</feature>
<dbReference type="VEuPathDB" id="TriTrypDB:TCDM_11534"/>
<evidence type="ECO:0000256" key="9">
    <source>
        <dbReference type="SAM" id="MobiDB-lite"/>
    </source>
</evidence>
<accession>A0A2V2W1Y4</accession>
<keyword evidence="2" id="KW-0813">Transport</keyword>
<dbReference type="Proteomes" id="UP000246121">
    <property type="component" value="Unassembled WGS sequence"/>
</dbReference>
<evidence type="ECO:0000256" key="3">
    <source>
        <dbReference type="ARBA" id="ARBA00022927"/>
    </source>
</evidence>
<evidence type="ECO:0000256" key="7">
    <source>
        <dbReference type="ARBA" id="ARBA00029693"/>
    </source>
</evidence>
<feature type="transmembrane region" description="Helical" evidence="10">
    <location>
        <begin position="97"/>
        <end position="118"/>
    </location>
</feature>
<comment type="similarity">
    <text evidence="1">Belongs to the peroxin-13 family.</text>
</comment>
<feature type="transmembrane region" description="Helical" evidence="10">
    <location>
        <begin position="124"/>
        <end position="145"/>
    </location>
</feature>
<dbReference type="VEuPathDB" id="TriTrypDB:BCY84_14486"/>
<evidence type="ECO:0000256" key="4">
    <source>
        <dbReference type="ARBA" id="ARBA00023010"/>
    </source>
</evidence>
<keyword evidence="10" id="KW-0812">Transmembrane</keyword>
<evidence type="ECO:0000256" key="8">
    <source>
        <dbReference type="ARBA" id="ARBA00046271"/>
    </source>
</evidence>
<dbReference type="VEuPathDB" id="TriTrypDB:TcCLB.510729.230"/>
<proteinExistence type="inferred from homology"/>
<dbReference type="PANTHER" id="PTHR19332">
    <property type="entry name" value="PEROXISOMAL MEMBRANE PROTEIN PEX13"/>
    <property type="match status" value="1"/>
</dbReference>
<dbReference type="VEuPathDB" id="TriTrypDB:TCSYLVIO_009595"/>
<dbReference type="GO" id="GO:0016560">
    <property type="term" value="P:protein import into peroxisome matrix, docking"/>
    <property type="evidence" value="ECO:0007669"/>
    <property type="project" value="InterPro"/>
</dbReference>
<feature type="compositionally biased region" description="Polar residues" evidence="9">
    <location>
        <begin position="11"/>
        <end position="25"/>
    </location>
</feature>
<keyword evidence="10" id="KW-1133">Transmembrane helix</keyword>
<dbReference type="GO" id="GO:0005778">
    <property type="term" value="C:peroxisomal membrane"/>
    <property type="evidence" value="ECO:0007669"/>
    <property type="project" value="UniProtKB-SubCell"/>
</dbReference>
<dbReference type="VEuPathDB" id="TriTrypDB:C3747_1g351"/>
<dbReference type="EMBL" id="PRFA01000002">
    <property type="protein sequence ID" value="PWV02648.1"/>
    <property type="molecule type" value="Genomic_DNA"/>
</dbReference>
<organism evidence="11 12">
    <name type="scientific">Trypanosoma cruzi</name>
    <dbReference type="NCBI Taxonomy" id="5693"/>
    <lineage>
        <taxon>Eukaryota</taxon>
        <taxon>Discoba</taxon>
        <taxon>Euglenozoa</taxon>
        <taxon>Kinetoplastea</taxon>
        <taxon>Metakinetoplastina</taxon>
        <taxon>Trypanosomatida</taxon>
        <taxon>Trypanosomatidae</taxon>
        <taxon>Trypanosoma</taxon>
        <taxon>Schizotrypanum</taxon>
    </lineage>
</organism>
<sequence length="276" mass="29653">MPSLTRPWENASDSSPSTSAVTDTNALLRRNSAVEVGLSSPPNTLTKPPAAATAVQSPADGSQQVLSSNNTTNTVNRYASGYNSGTGYSGLGMGSMYGGLGMGGMYGGLGMGGMYGGLGMGGMYGGLGMGGMYGGYGLGMGMGMGMSEDIQRSQMTFMLLGRLLEMCGMFAGVIQMTFGNALQFMGNYIGMSQQYNQLKSGMYMDESGKWVQLPRRCVTDVDSLKKSRKRKFVNRKRQGRTWVAILRRVIFLLLAVFMTRRLMGRAGAKEFSRLQF</sequence>
<gene>
    <name evidence="11" type="ORF">C4B63_2g320</name>
</gene>
<dbReference type="VEuPathDB" id="TriTrypDB:TcG_10398"/>
<dbReference type="VEuPathDB" id="TriTrypDB:TcBrA4_0059910"/>
<dbReference type="GO" id="GO:1990429">
    <property type="term" value="C:peroxisomal importomer complex"/>
    <property type="evidence" value="ECO:0007669"/>
    <property type="project" value="TreeGrafter"/>
</dbReference>
<evidence type="ECO:0000256" key="10">
    <source>
        <dbReference type="SAM" id="Phobius"/>
    </source>
</evidence>
<dbReference type="OrthoDB" id="250819at2759"/>
<reference evidence="11 12" key="1">
    <citation type="journal article" date="2018" name="Microb. Genom.">
        <title>Expanding an expanded genome: long-read sequencing of Trypanosoma cruzi.</title>
        <authorList>
            <person name="Berna L."/>
            <person name="Rodriguez M."/>
            <person name="Chiribao M.L."/>
            <person name="Parodi-Talice A."/>
            <person name="Pita S."/>
            <person name="Rijo G."/>
            <person name="Alvarez-Valin F."/>
            <person name="Robello C."/>
        </authorList>
    </citation>
    <scope>NUCLEOTIDE SEQUENCE [LARGE SCALE GENOMIC DNA]</scope>
    <source>
        <strain evidence="11 12">Dm28c</strain>
    </source>
</reference>
<dbReference type="VEuPathDB" id="TriTrypDB:TcCLB.506885.180"/>
<comment type="caution">
    <text evidence="11">The sequence shown here is derived from an EMBL/GenBank/DDBJ whole genome shotgun (WGS) entry which is preliminary data.</text>
</comment>
<comment type="subcellular location">
    <subcellularLocation>
        <location evidence="8">Peroxisome membrane</location>
    </subcellularLocation>
</comment>
<dbReference type="InterPro" id="IPR035463">
    <property type="entry name" value="Pex13"/>
</dbReference>
<evidence type="ECO:0000256" key="6">
    <source>
        <dbReference type="ARBA" id="ARBA00023140"/>
    </source>
</evidence>
<keyword evidence="3" id="KW-0653">Protein transport</keyword>
<keyword evidence="5 10" id="KW-0472">Membrane</keyword>
<feature type="compositionally biased region" description="Polar residues" evidence="9">
    <location>
        <begin position="54"/>
        <end position="68"/>
    </location>
</feature>
<dbReference type="VEuPathDB" id="TriTrypDB:ECC02_005954"/>
<evidence type="ECO:0000256" key="1">
    <source>
        <dbReference type="ARBA" id="ARBA00006033"/>
    </source>
</evidence>
<dbReference type="VEuPathDB" id="TriTrypDB:TcCL_ESM12468"/>
<keyword evidence="4" id="KW-0811">Translocation</keyword>
<protein>
    <recommendedName>
        <fullName evidence="7">Peroxin-13</fullName>
    </recommendedName>
</protein>
<name>A0A2V2W1Y4_TRYCR</name>
<evidence type="ECO:0000256" key="5">
    <source>
        <dbReference type="ARBA" id="ARBA00023136"/>
    </source>
</evidence>